<dbReference type="EMBL" id="CP027306">
    <property type="protein sequence ID" value="AXE76543.1"/>
    <property type="molecule type" value="Genomic_DNA"/>
</dbReference>
<dbReference type="GO" id="GO:0046872">
    <property type="term" value="F:metal ion binding"/>
    <property type="evidence" value="ECO:0007669"/>
    <property type="project" value="UniProtKB-KW"/>
</dbReference>
<evidence type="ECO:0000313" key="5">
    <source>
        <dbReference type="Proteomes" id="UP000252698"/>
    </source>
</evidence>
<dbReference type="GO" id="GO:0016787">
    <property type="term" value="F:hydrolase activity"/>
    <property type="evidence" value="ECO:0007669"/>
    <property type="project" value="UniProtKB-KW"/>
</dbReference>
<proteinExistence type="inferred from homology"/>
<comment type="similarity">
    <text evidence="1">Belongs to the FAH family.</text>
</comment>
<dbReference type="Proteomes" id="UP000252698">
    <property type="component" value="Chromosome"/>
</dbReference>
<name>A0A2Z5J8J8_STRAR</name>
<dbReference type="InterPro" id="IPR036663">
    <property type="entry name" value="Fumarylacetoacetase_C_sf"/>
</dbReference>
<dbReference type="SUPFAM" id="SSF56529">
    <property type="entry name" value="FAH"/>
    <property type="match status" value="1"/>
</dbReference>
<keyword evidence="2" id="KW-0479">Metal-binding</keyword>
<dbReference type="InterPro" id="IPR011234">
    <property type="entry name" value="Fumarylacetoacetase-like_C"/>
</dbReference>
<dbReference type="KEGG" id="sata:C5746_05955"/>
<dbReference type="PANTHER" id="PTHR42796">
    <property type="entry name" value="FUMARYLACETOACETATE HYDROLASE DOMAIN-CONTAINING PROTEIN 2A-RELATED"/>
    <property type="match status" value="1"/>
</dbReference>
<evidence type="ECO:0000313" key="4">
    <source>
        <dbReference type="EMBL" id="AXE76543.1"/>
    </source>
</evidence>
<dbReference type="Gene3D" id="3.90.850.10">
    <property type="entry name" value="Fumarylacetoacetase-like, C-terminal domain"/>
    <property type="match status" value="1"/>
</dbReference>
<accession>A0A2Z5J8J8</accession>
<dbReference type="InterPro" id="IPR051121">
    <property type="entry name" value="FAH"/>
</dbReference>
<protein>
    <submittedName>
        <fullName evidence="4">FAA hydrolase family protein</fullName>
    </submittedName>
</protein>
<dbReference type="RefSeq" id="WP_114243207.1">
    <property type="nucleotide sequence ID" value="NZ_CP027306.1"/>
</dbReference>
<dbReference type="GO" id="GO:0044281">
    <property type="term" value="P:small molecule metabolic process"/>
    <property type="evidence" value="ECO:0007669"/>
    <property type="project" value="UniProtKB-ARBA"/>
</dbReference>
<evidence type="ECO:0000259" key="3">
    <source>
        <dbReference type="Pfam" id="PF01557"/>
    </source>
</evidence>
<reference evidence="4 5" key="1">
    <citation type="journal article" date="2018" name="Front. Microbiol.">
        <title>Genome Sequencing of Streptomyces atratus SCSIOZH16 and Activation Production of Nocardamine via Metabolic Engineering.</title>
        <authorList>
            <person name="Li Y."/>
            <person name="Zhang C."/>
            <person name="Liu C."/>
            <person name="Ju J."/>
            <person name="Ma J."/>
        </authorList>
    </citation>
    <scope>NUCLEOTIDE SEQUENCE [LARGE SCALE GENOMIC DNA]</scope>
    <source>
        <strain evidence="4 5">SCSIO_ZH16</strain>
    </source>
</reference>
<sequence length="296" mass="31081">MRLYSTALGIAREESPGKLSVLDLPFADLGALLRGPGIDAARAAAVVRRVALDEVRVHAPVARPGKILIVGLNYRSHAEEALEMFAAMGRPGITLPTEPNFQVVAGSAVTEPGGDIRLPAVAAEQVDYEGEVAAVIGRPASAVSADDVASHLAGLTIANDVSARDIQQRAMSGDPTASIGVAKSFDTFKPLGPCLVTPDEFAEPLDLRLRTLVNGDVRQDDRTSSFIHGVAELISYLSRFQTLEPGDVILTGTPRGAGVFSGRHLRPGDVVEVEVENIGTLRNRVTAAPEHGSTGA</sequence>
<keyword evidence="4" id="KW-0378">Hydrolase</keyword>
<dbReference type="PANTHER" id="PTHR42796:SF4">
    <property type="entry name" value="FUMARYLACETOACETATE HYDROLASE DOMAIN-CONTAINING PROTEIN 2A"/>
    <property type="match status" value="1"/>
</dbReference>
<dbReference type="Pfam" id="PF01557">
    <property type="entry name" value="FAA_hydrolase"/>
    <property type="match status" value="1"/>
</dbReference>
<gene>
    <name evidence="4" type="ORF">C5746_05955</name>
</gene>
<dbReference type="GeneID" id="95518059"/>
<dbReference type="AlphaFoldDB" id="A0A2Z5J8J8"/>
<evidence type="ECO:0000256" key="2">
    <source>
        <dbReference type="ARBA" id="ARBA00022723"/>
    </source>
</evidence>
<evidence type="ECO:0000256" key="1">
    <source>
        <dbReference type="ARBA" id="ARBA00010211"/>
    </source>
</evidence>
<feature type="domain" description="Fumarylacetoacetase-like C-terminal" evidence="3">
    <location>
        <begin position="66"/>
        <end position="285"/>
    </location>
</feature>
<organism evidence="4 5">
    <name type="scientific">Streptomyces atratus</name>
    <dbReference type="NCBI Taxonomy" id="1893"/>
    <lineage>
        <taxon>Bacteria</taxon>
        <taxon>Bacillati</taxon>
        <taxon>Actinomycetota</taxon>
        <taxon>Actinomycetes</taxon>
        <taxon>Kitasatosporales</taxon>
        <taxon>Streptomycetaceae</taxon>
        <taxon>Streptomyces</taxon>
    </lineage>
</organism>